<dbReference type="CDD" id="cd06222">
    <property type="entry name" value="RNase_H_like"/>
    <property type="match status" value="1"/>
</dbReference>
<feature type="domain" description="RNase H type-1" evidence="1">
    <location>
        <begin position="98"/>
        <end position="164"/>
    </location>
</feature>
<reference evidence="2" key="2">
    <citation type="submission" date="2023-06" db="EMBL/GenBank/DDBJ databases">
        <authorList>
            <person name="Swenson N.G."/>
            <person name="Wegrzyn J.L."/>
            <person name="Mcevoy S.L."/>
        </authorList>
    </citation>
    <scope>NUCLEOTIDE SEQUENCE</scope>
    <source>
        <strain evidence="2">NS2018</strain>
        <tissue evidence="2">Leaf</tissue>
    </source>
</reference>
<evidence type="ECO:0000313" key="3">
    <source>
        <dbReference type="Proteomes" id="UP001168877"/>
    </source>
</evidence>
<reference evidence="2" key="1">
    <citation type="journal article" date="2022" name="Plant J.">
        <title>Strategies of tolerance reflected in two North American maple genomes.</title>
        <authorList>
            <person name="McEvoy S.L."/>
            <person name="Sezen U.U."/>
            <person name="Trouern-Trend A."/>
            <person name="McMahon S.M."/>
            <person name="Schaberg P.G."/>
            <person name="Yang J."/>
            <person name="Wegrzyn J.L."/>
            <person name="Swenson N.G."/>
        </authorList>
    </citation>
    <scope>NUCLEOTIDE SEQUENCE</scope>
    <source>
        <strain evidence="2">NS2018</strain>
    </source>
</reference>
<dbReference type="InterPro" id="IPR044730">
    <property type="entry name" value="RNase_H-like_dom_plant"/>
</dbReference>
<dbReference type="Pfam" id="PF13456">
    <property type="entry name" value="RVT_3"/>
    <property type="match status" value="1"/>
</dbReference>
<keyword evidence="3" id="KW-1185">Reference proteome</keyword>
<proteinExistence type="predicted"/>
<dbReference type="InterPro" id="IPR002156">
    <property type="entry name" value="RNaseH_domain"/>
</dbReference>
<protein>
    <recommendedName>
        <fullName evidence="1">RNase H type-1 domain-containing protein</fullName>
    </recommendedName>
</protein>
<evidence type="ECO:0000259" key="1">
    <source>
        <dbReference type="Pfam" id="PF13456"/>
    </source>
</evidence>
<dbReference type="PANTHER" id="PTHR47074">
    <property type="entry name" value="BNAC02G40300D PROTEIN"/>
    <property type="match status" value="1"/>
</dbReference>
<gene>
    <name evidence="2" type="ORF">LWI29_019811</name>
</gene>
<dbReference type="GO" id="GO:0003676">
    <property type="term" value="F:nucleic acid binding"/>
    <property type="evidence" value="ECO:0007669"/>
    <property type="project" value="InterPro"/>
</dbReference>
<dbReference type="PANTHER" id="PTHR47074:SF11">
    <property type="entry name" value="REVERSE TRANSCRIPTASE-LIKE PROTEIN"/>
    <property type="match status" value="1"/>
</dbReference>
<dbReference type="GO" id="GO:0004523">
    <property type="term" value="F:RNA-DNA hybrid ribonuclease activity"/>
    <property type="evidence" value="ECO:0007669"/>
    <property type="project" value="InterPro"/>
</dbReference>
<accession>A0AA39SGP0</accession>
<dbReference type="InterPro" id="IPR052929">
    <property type="entry name" value="RNase_H-like_EbsB-rel"/>
</dbReference>
<name>A0AA39SGP0_ACESA</name>
<dbReference type="AlphaFoldDB" id="A0AA39SGP0"/>
<organism evidence="2 3">
    <name type="scientific">Acer saccharum</name>
    <name type="common">Sugar maple</name>
    <dbReference type="NCBI Taxonomy" id="4024"/>
    <lineage>
        <taxon>Eukaryota</taxon>
        <taxon>Viridiplantae</taxon>
        <taxon>Streptophyta</taxon>
        <taxon>Embryophyta</taxon>
        <taxon>Tracheophyta</taxon>
        <taxon>Spermatophyta</taxon>
        <taxon>Magnoliopsida</taxon>
        <taxon>eudicotyledons</taxon>
        <taxon>Gunneridae</taxon>
        <taxon>Pentapetalae</taxon>
        <taxon>rosids</taxon>
        <taxon>malvids</taxon>
        <taxon>Sapindales</taxon>
        <taxon>Sapindaceae</taxon>
        <taxon>Hippocastanoideae</taxon>
        <taxon>Acereae</taxon>
        <taxon>Acer</taxon>
    </lineage>
</organism>
<comment type="caution">
    <text evidence="2">The sequence shown here is derived from an EMBL/GenBank/DDBJ whole genome shotgun (WGS) entry which is preliminary data.</text>
</comment>
<dbReference type="Proteomes" id="UP001168877">
    <property type="component" value="Unassembled WGS sequence"/>
</dbReference>
<dbReference type="SUPFAM" id="SSF53098">
    <property type="entry name" value="Ribonuclease H-like"/>
    <property type="match status" value="1"/>
</dbReference>
<dbReference type="EMBL" id="JAUESC010000380">
    <property type="protein sequence ID" value="KAK0592476.1"/>
    <property type="molecule type" value="Genomic_DNA"/>
</dbReference>
<sequence>MMFCSTSLNISDLEFLCVILWRIWFCRNQLVHNLDGWESVDVYQWSVSFIDEWRMSGRKGSAITGSSIAVAPKWRPHVQGFWKFNSDAASCFKDWMIGLGVICRDNFGKVVLAASRNVVATVSPLVAEAMAIKFGVQLAYEYGLFPFLFESDSLQAVDLLSKVNIAMSSSKAFNDVTRSTAALLGLPPGLCGAATVS</sequence>
<evidence type="ECO:0000313" key="2">
    <source>
        <dbReference type="EMBL" id="KAK0592476.1"/>
    </source>
</evidence>
<dbReference type="InterPro" id="IPR012337">
    <property type="entry name" value="RNaseH-like_sf"/>
</dbReference>